<keyword evidence="2" id="KW-1185">Reference proteome</keyword>
<dbReference type="EMBL" id="UESZ01000001">
    <property type="protein sequence ID" value="SSA35206.1"/>
    <property type="molecule type" value="Genomic_DNA"/>
</dbReference>
<reference evidence="2" key="1">
    <citation type="submission" date="2016-10" db="EMBL/GenBank/DDBJ databases">
        <authorList>
            <person name="Varghese N."/>
            <person name="Submissions S."/>
        </authorList>
    </citation>
    <scope>NUCLEOTIDE SEQUENCE [LARGE SCALE GENOMIC DNA]</scope>
    <source>
        <strain evidence="2">DSM 22951</strain>
    </source>
</reference>
<accession>A0A2Y8ZUM9</accession>
<organism evidence="1 2">
    <name type="scientific">Branchiibius hedensis</name>
    <dbReference type="NCBI Taxonomy" id="672460"/>
    <lineage>
        <taxon>Bacteria</taxon>
        <taxon>Bacillati</taxon>
        <taxon>Actinomycetota</taxon>
        <taxon>Actinomycetes</taxon>
        <taxon>Micrococcales</taxon>
        <taxon>Dermacoccaceae</taxon>
        <taxon>Branchiibius</taxon>
    </lineage>
</organism>
<dbReference type="RefSeq" id="WP_109686330.1">
    <property type="nucleotide sequence ID" value="NZ_QGDN01000001.1"/>
</dbReference>
<sequence length="136" mass="14378">MKIRLNEDRNPSFPFDELVAIFDTVEQASAVADALAGQFPDIEAVDILSGPDGVRIFDAAGNGHGSRAHLVRGLQHAGSGENELYLVDEALRGGRVLLRVPCSPADADAIGAVATAQGGQMVVWFGRHSMINIPNS</sequence>
<dbReference type="Proteomes" id="UP000250028">
    <property type="component" value="Unassembled WGS sequence"/>
</dbReference>
<evidence type="ECO:0000313" key="1">
    <source>
        <dbReference type="EMBL" id="SSA35206.1"/>
    </source>
</evidence>
<proteinExistence type="predicted"/>
<protein>
    <submittedName>
        <fullName evidence="1">Uncharacterized protein</fullName>
    </submittedName>
</protein>
<name>A0A2Y8ZUM9_9MICO</name>
<gene>
    <name evidence="1" type="ORF">SAMN04489750_2556</name>
</gene>
<dbReference type="AlphaFoldDB" id="A0A2Y8ZUM9"/>
<evidence type="ECO:0000313" key="2">
    <source>
        <dbReference type="Proteomes" id="UP000250028"/>
    </source>
</evidence>